<evidence type="ECO:0000313" key="8">
    <source>
        <dbReference type="Proteomes" id="UP000485058"/>
    </source>
</evidence>
<reference evidence="7 8" key="1">
    <citation type="submission" date="2020-02" db="EMBL/GenBank/DDBJ databases">
        <title>Draft genome sequence of Haematococcus lacustris strain NIES-144.</title>
        <authorList>
            <person name="Morimoto D."/>
            <person name="Nakagawa S."/>
            <person name="Yoshida T."/>
            <person name="Sawayama S."/>
        </authorList>
    </citation>
    <scope>NUCLEOTIDE SEQUENCE [LARGE SCALE GENOMIC DNA]</scope>
    <source>
        <strain evidence="7 8">NIES-144</strain>
    </source>
</reference>
<protein>
    <submittedName>
        <fullName evidence="7">TLC domain-containing protein</fullName>
    </submittedName>
</protein>
<accession>A0A699ZSZ9</accession>
<dbReference type="Pfam" id="PF03798">
    <property type="entry name" value="TRAM_LAG1_CLN8"/>
    <property type="match status" value="1"/>
</dbReference>
<keyword evidence="3 5" id="KW-1133">Transmembrane helix</keyword>
<dbReference type="EMBL" id="BLLF01001926">
    <property type="protein sequence ID" value="GFH21894.1"/>
    <property type="molecule type" value="Genomic_DNA"/>
</dbReference>
<keyword evidence="2 5" id="KW-0812">Transmembrane</keyword>
<feature type="domain" description="TLC" evidence="6">
    <location>
        <begin position="2"/>
        <end position="79"/>
    </location>
</feature>
<evidence type="ECO:0000256" key="1">
    <source>
        <dbReference type="ARBA" id="ARBA00004141"/>
    </source>
</evidence>
<name>A0A699ZSZ9_HAELA</name>
<sequence length="104" mass="12209">MRYARRQGIATTFFVVFASVWIYTRNYVFPAILIRSTLLETLWYADLHGIKVEPHYTIFNALLLLLELLHIYWTYLILKIVAKNLAGTELRDIREGEAESDDDD</sequence>
<feature type="transmembrane region" description="Helical" evidence="5">
    <location>
        <begin position="12"/>
        <end position="34"/>
    </location>
</feature>
<keyword evidence="8" id="KW-1185">Reference proteome</keyword>
<feature type="non-terminal residue" evidence="7">
    <location>
        <position position="1"/>
    </location>
</feature>
<comment type="subcellular location">
    <subcellularLocation>
        <location evidence="1">Membrane</location>
        <topology evidence="1">Multi-pass membrane protein</topology>
    </subcellularLocation>
</comment>
<organism evidence="7 8">
    <name type="scientific">Haematococcus lacustris</name>
    <name type="common">Green alga</name>
    <name type="synonym">Haematococcus pluvialis</name>
    <dbReference type="NCBI Taxonomy" id="44745"/>
    <lineage>
        <taxon>Eukaryota</taxon>
        <taxon>Viridiplantae</taxon>
        <taxon>Chlorophyta</taxon>
        <taxon>core chlorophytes</taxon>
        <taxon>Chlorophyceae</taxon>
        <taxon>CS clade</taxon>
        <taxon>Chlamydomonadales</taxon>
        <taxon>Haematococcaceae</taxon>
        <taxon>Haematococcus</taxon>
    </lineage>
</organism>
<keyword evidence="4 5" id="KW-0472">Membrane</keyword>
<evidence type="ECO:0000259" key="6">
    <source>
        <dbReference type="Pfam" id="PF03798"/>
    </source>
</evidence>
<dbReference type="PANTHER" id="PTHR12560">
    <property type="entry name" value="LONGEVITY ASSURANCE FACTOR 1 LAG1"/>
    <property type="match status" value="1"/>
</dbReference>
<evidence type="ECO:0000313" key="7">
    <source>
        <dbReference type="EMBL" id="GFH21894.1"/>
    </source>
</evidence>
<evidence type="ECO:0000256" key="3">
    <source>
        <dbReference type="ARBA" id="ARBA00022989"/>
    </source>
</evidence>
<evidence type="ECO:0000256" key="4">
    <source>
        <dbReference type="ARBA" id="ARBA00023136"/>
    </source>
</evidence>
<dbReference type="Proteomes" id="UP000485058">
    <property type="component" value="Unassembled WGS sequence"/>
</dbReference>
<dbReference type="InterPro" id="IPR006634">
    <property type="entry name" value="TLC-dom"/>
</dbReference>
<dbReference type="GO" id="GO:0005789">
    <property type="term" value="C:endoplasmic reticulum membrane"/>
    <property type="evidence" value="ECO:0007669"/>
    <property type="project" value="UniProtKB-SubCell"/>
</dbReference>
<dbReference type="GO" id="GO:0046513">
    <property type="term" value="P:ceramide biosynthetic process"/>
    <property type="evidence" value="ECO:0007669"/>
    <property type="project" value="InterPro"/>
</dbReference>
<comment type="caution">
    <text evidence="7">The sequence shown here is derived from an EMBL/GenBank/DDBJ whole genome shotgun (WGS) entry which is preliminary data.</text>
</comment>
<gene>
    <name evidence="7" type="ORF">HaLaN_19275</name>
</gene>
<proteinExistence type="predicted"/>
<dbReference type="InterPro" id="IPR016439">
    <property type="entry name" value="Lag1/Lac1-like"/>
</dbReference>
<evidence type="ECO:0000256" key="2">
    <source>
        <dbReference type="ARBA" id="ARBA00022692"/>
    </source>
</evidence>
<dbReference type="PANTHER" id="PTHR12560:SF0">
    <property type="entry name" value="LD18904P"/>
    <property type="match status" value="1"/>
</dbReference>
<evidence type="ECO:0000256" key="5">
    <source>
        <dbReference type="SAM" id="Phobius"/>
    </source>
</evidence>
<feature type="transmembrane region" description="Helical" evidence="5">
    <location>
        <begin position="54"/>
        <end position="78"/>
    </location>
</feature>
<dbReference type="GO" id="GO:0050291">
    <property type="term" value="F:sphingosine N-acyltransferase activity"/>
    <property type="evidence" value="ECO:0007669"/>
    <property type="project" value="InterPro"/>
</dbReference>
<dbReference type="AlphaFoldDB" id="A0A699ZSZ9"/>